<evidence type="ECO:0000256" key="17">
    <source>
        <dbReference type="ARBA" id="ARBA00023211"/>
    </source>
</evidence>
<evidence type="ECO:0000256" key="18">
    <source>
        <dbReference type="ARBA" id="ARBA00023268"/>
    </source>
</evidence>
<organism evidence="24 25">
    <name type="scientific">Jeotgalibacillus campisalis</name>
    <dbReference type="NCBI Taxonomy" id="220754"/>
    <lineage>
        <taxon>Bacteria</taxon>
        <taxon>Bacillati</taxon>
        <taxon>Bacillota</taxon>
        <taxon>Bacilli</taxon>
        <taxon>Bacillales</taxon>
        <taxon>Caryophanaceae</taxon>
        <taxon>Jeotgalibacillus</taxon>
    </lineage>
</organism>
<evidence type="ECO:0000256" key="10">
    <source>
        <dbReference type="ARBA" id="ARBA00022801"/>
    </source>
</evidence>
<keyword evidence="6" id="KW-0540">Nuclease</keyword>
<dbReference type="InterPro" id="IPR014146">
    <property type="entry name" value="LigD_ligase_dom"/>
</dbReference>
<dbReference type="CDD" id="cd07906">
    <property type="entry name" value="Adenylation_DNA_ligase_LigD_LigC"/>
    <property type="match status" value="1"/>
</dbReference>
<dbReference type="GO" id="GO:0046872">
    <property type="term" value="F:metal ion binding"/>
    <property type="evidence" value="ECO:0007669"/>
    <property type="project" value="UniProtKB-KW"/>
</dbReference>
<evidence type="ECO:0000256" key="11">
    <source>
        <dbReference type="ARBA" id="ARBA00022839"/>
    </source>
</evidence>
<dbReference type="SUPFAM" id="SSF56091">
    <property type="entry name" value="DNA ligase/mRNA capping enzyme, catalytic domain"/>
    <property type="match status" value="1"/>
</dbReference>
<dbReference type="Pfam" id="PF01068">
    <property type="entry name" value="DNA_ligase_A_M"/>
    <property type="match status" value="1"/>
</dbReference>
<dbReference type="GO" id="GO:0003910">
    <property type="term" value="F:DNA ligase (ATP) activity"/>
    <property type="evidence" value="ECO:0007669"/>
    <property type="project" value="UniProtKB-EC"/>
</dbReference>
<evidence type="ECO:0000256" key="16">
    <source>
        <dbReference type="ARBA" id="ARBA00023204"/>
    </source>
</evidence>
<name>A0A0C2RLM4_9BACL</name>
<evidence type="ECO:0000256" key="4">
    <source>
        <dbReference type="ARBA" id="ARBA00022679"/>
    </source>
</evidence>
<evidence type="ECO:0000256" key="6">
    <source>
        <dbReference type="ARBA" id="ARBA00022722"/>
    </source>
</evidence>
<evidence type="ECO:0000256" key="21">
    <source>
        <dbReference type="ARBA" id="ARBA00049981"/>
    </source>
</evidence>
<keyword evidence="7" id="KW-0479">Metal-binding</keyword>
<keyword evidence="4" id="KW-0808">Transferase</keyword>
<keyword evidence="11" id="KW-0269">Exonuclease</keyword>
<keyword evidence="15" id="KW-0233">DNA recombination</keyword>
<evidence type="ECO:0000256" key="8">
    <source>
        <dbReference type="ARBA" id="ARBA00022741"/>
    </source>
</evidence>
<dbReference type="Proteomes" id="UP000031972">
    <property type="component" value="Unassembled WGS sequence"/>
</dbReference>
<keyword evidence="13" id="KW-0239">DNA-directed DNA polymerase</keyword>
<evidence type="ECO:0000256" key="12">
    <source>
        <dbReference type="ARBA" id="ARBA00022840"/>
    </source>
</evidence>
<feature type="domain" description="ATP-dependent DNA ligase family profile" evidence="23">
    <location>
        <begin position="115"/>
        <end position="207"/>
    </location>
</feature>
<accession>A0A0C2RLM4</accession>
<dbReference type="PANTHER" id="PTHR42705:SF2">
    <property type="entry name" value="BIFUNCTIONAL NON-HOMOLOGOUS END JOINING PROTEIN LIGD"/>
    <property type="match status" value="1"/>
</dbReference>
<dbReference type="PATRIC" id="fig|220754.4.peg.1050"/>
<keyword evidence="25" id="KW-1185">Reference proteome</keyword>
<keyword evidence="9" id="KW-0227">DNA damage</keyword>
<dbReference type="EMBL" id="JXRR01000008">
    <property type="protein sequence ID" value="KIL51150.1"/>
    <property type="molecule type" value="Genomic_DNA"/>
</dbReference>
<dbReference type="GO" id="GO:0003677">
    <property type="term" value="F:DNA binding"/>
    <property type="evidence" value="ECO:0007669"/>
    <property type="project" value="UniProtKB-KW"/>
</dbReference>
<keyword evidence="10" id="KW-0378">Hydrolase</keyword>
<dbReference type="InterPro" id="IPR012310">
    <property type="entry name" value="DNA_ligase_ATP-dep_cent"/>
</dbReference>
<dbReference type="AlphaFoldDB" id="A0A0C2RLM4"/>
<evidence type="ECO:0000256" key="5">
    <source>
        <dbReference type="ARBA" id="ARBA00022695"/>
    </source>
</evidence>
<dbReference type="OrthoDB" id="9802472at2"/>
<evidence type="ECO:0000256" key="1">
    <source>
        <dbReference type="ARBA" id="ARBA00001936"/>
    </source>
</evidence>
<dbReference type="InterPro" id="IPR014143">
    <property type="entry name" value="NHEJ_ligase_prk"/>
</dbReference>
<dbReference type="RefSeq" id="WP_041055557.1">
    <property type="nucleotide sequence ID" value="NZ_JXRR01000008.1"/>
</dbReference>
<dbReference type="Gene3D" id="3.30.470.30">
    <property type="entry name" value="DNA ligase/mRNA capping enzyme"/>
    <property type="match status" value="1"/>
</dbReference>
<evidence type="ECO:0000256" key="22">
    <source>
        <dbReference type="ARBA" id="ARBA00049990"/>
    </source>
</evidence>
<evidence type="ECO:0000256" key="13">
    <source>
        <dbReference type="ARBA" id="ARBA00022932"/>
    </source>
</evidence>
<evidence type="ECO:0000256" key="2">
    <source>
        <dbReference type="ARBA" id="ARBA00012727"/>
    </source>
</evidence>
<evidence type="ECO:0000313" key="25">
    <source>
        <dbReference type="Proteomes" id="UP000031972"/>
    </source>
</evidence>
<dbReference type="InterPro" id="IPR016059">
    <property type="entry name" value="DNA_ligase_ATP-dep_CS"/>
</dbReference>
<dbReference type="GO" id="GO:0003887">
    <property type="term" value="F:DNA-directed DNA polymerase activity"/>
    <property type="evidence" value="ECO:0007669"/>
    <property type="project" value="UniProtKB-KW"/>
</dbReference>
<gene>
    <name evidence="24" type="ORF">KR50_10310</name>
</gene>
<comment type="catalytic activity">
    <reaction evidence="20">
        <text>ATP + (deoxyribonucleotide)n-3'-hydroxyl + 5'-phospho-(deoxyribonucleotide)m = (deoxyribonucleotide)n+m + AMP + diphosphate.</text>
        <dbReference type="EC" id="6.5.1.1"/>
    </reaction>
</comment>
<proteinExistence type="inferred from homology"/>
<evidence type="ECO:0000256" key="19">
    <source>
        <dbReference type="ARBA" id="ARBA00029943"/>
    </source>
</evidence>
<evidence type="ECO:0000256" key="15">
    <source>
        <dbReference type="ARBA" id="ARBA00023172"/>
    </source>
</evidence>
<dbReference type="NCBIfam" id="TIGR02778">
    <property type="entry name" value="ligD_pol"/>
    <property type="match status" value="1"/>
</dbReference>
<dbReference type="GO" id="GO:0006310">
    <property type="term" value="P:DNA recombination"/>
    <property type="evidence" value="ECO:0007669"/>
    <property type="project" value="UniProtKB-KW"/>
</dbReference>
<keyword evidence="16" id="KW-0234">DNA repair</keyword>
<keyword evidence="3 24" id="KW-0436">Ligase</keyword>
<keyword evidence="14" id="KW-0238">DNA-binding</keyword>
<dbReference type="Gene3D" id="3.90.920.10">
    <property type="entry name" value="DNA primase, PRIM domain"/>
    <property type="match status" value="1"/>
</dbReference>
<sequence>MKPMLITSASDVSKGPDWLYEIKYDGFRCLLIWEEKTPRLLSRNEKDLSNTFPEVIQFCADRYDTVTPFLPIVLDGELVHLVNSFKSEFSVVQTRGRMKTASTIQQHAHAFPCHFAAFDLLACSGNSLTSSPLEDRKERMHNLFSELSFPLTIQIRKKEKIQCMETFSQYDKVKEVVLKHFGEGIIAKKRTSKWEAGKRSTHWLKEKNWRTVTVFLTQWDKNNGYFTGAVMKDNETVEIVQFRHGLESDQEKTLQELFKSRGDKQPGTIWTLPPSVCVNIDCIDFDGKHVREPRFHSFNFEIEPDDCTWQTIHRQLLPIPKRVAITHPKKPVWPELNLTKDDYLLYLQLASPVLLPLLRDRLLTVIRYPHGAGDEKFYQKNCPDYAPPFVKTKNDDGIDYIVCNDQDTLLWLGNQLALEFHIPFQTIHSKKPAEIVFDLDPPSVLEFSLAVEAAVRMKSIFDSFGLVSYVKTSGGKGLQIYLPLPPDVFSYEETRRFTSFVCQFLLEQEPGWFTIERLKKNRHNKLYLDYLQHDEGKTIIAPYSPRGNQQALIATPLHWHEVNEKLRPDQFPLTAVRERLKKQGDPFLDMTDQQNEEPFRSILAQLAELMKK</sequence>
<dbReference type="NCBIfam" id="TIGR02776">
    <property type="entry name" value="NHEJ_ligase_prk"/>
    <property type="match status" value="1"/>
</dbReference>
<dbReference type="PROSITE" id="PS00697">
    <property type="entry name" value="DNA_LIGASE_A1"/>
    <property type="match status" value="1"/>
</dbReference>
<evidence type="ECO:0000256" key="14">
    <source>
        <dbReference type="ARBA" id="ARBA00023125"/>
    </source>
</evidence>
<dbReference type="InterPro" id="IPR014145">
    <property type="entry name" value="LigD_pol_dom"/>
</dbReference>
<dbReference type="NCBIfam" id="NF007211">
    <property type="entry name" value="PRK09633.1"/>
    <property type="match status" value="1"/>
</dbReference>
<comment type="similarity">
    <text evidence="22">In the N-terminal section; belongs to the LigD polymerase family.</text>
</comment>
<keyword evidence="12" id="KW-0067">ATP-binding</keyword>
<keyword evidence="8" id="KW-0547">Nucleotide-binding</keyword>
<dbReference type="PROSITE" id="PS50160">
    <property type="entry name" value="DNA_LIGASE_A3"/>
    <property type="match status" value="1"/>
</dbReference>
<dbReference type="PANTHER" id="PTHR42705">
    <property type="entry name" value="BIFUNCTIONAL NON-HOMOLOGOUS END JOINING PROTEIN LIGD"/>
    <property type="match status" value="1"/>
</dbReference>
<evidence type="ECO:0000259" key="23">
    <source>
        <dbReference type="PROSITE" id="PS50160"/>
    </source>
</evidence>
<protein>
    <recommendedName>
        <fullName evidence="2">DNA ligase (ATP)</fullName>
        <ecNumber evidence="2">6.5.1.1</ecNumber>
    </recommendedName>
    <alternativeName>
        <fullName evidence="19">NHEJ DNA polymerase</fullName>
    </alternativeName>
</protein>
<keyword evidence="5" id="KW-0548">Nucleotidyltransferase</keyword>
<reference evidence="24 25" key="1">
    <citation type="submission" date="2015-01" db="EMBL/GenBank/DDBJ databases">
        <title>Jeotgalibacillus campisalis genome sequencing.</title>
        <authorList>
            <person name="Goh K.M."/>
            <person name="Chan K.-G."/>
            <person name="Yaakop A.S."/>
            <person name="Ee R."/>
            <person name="Gan H.M."/>
            <person name="Chan C.S."/>
        </authorList>
    </citation>
    <scope>NUCLEOTIDE SEQUENCE [LARGE SCALE GENOMIC DNA]</scope>
    <source>
        <strain evidence="24 25">SF-57</strain>
    </source>
</reference>
<comment type="similarity">
    <text evidence="21">In the C-terminal section; belongs to the ATP-dependent DNA ligase family.</text>
</comment>
<dbReference type="GO" id="GO:0004527">
    <property type="term" value="F:exonuclease activity"/>
    <property type="evidence" value="ECO:0007669"/>
    <property type="project" value="UniProtKB-KW"/>
</dbReference>
<evidence type="ECO:0000256" key="20">
    <source>
        <dbReference type="ARBA" id="ARBA00034003"/>
    </source>
</evidence>
<dbReference type="Pfam" id="PF21686">
    <property type="entry name" value="LigD_Prim-Pol"/>
    <property type="match status" value="1"/>
</dbReference>
<dbReference type="InterPro" id="IPR052171">
    <property type="entry name" value="NHEJ_LigD"/>
</dbReference>
<comment type="cofactor">
    <cofactor evidence="1">
        <name>Mn(2+)</name>
        <dbReference type="ChEBI" id="CHEBI:29035"/>
    </cofactor>
</comment>
<keyword evidence="18" id="KW-0511">Multifunctional enzyme</keyword>
<dbReference type="GO" id="GO:0005524">
    <property type="term" value="F:ATP binding"/>
    <property type="evidence" value="ECO:0007669"/>
    <property type="project" value="UniProtKB-KW"/>
</dbReference>
<evidence type="ECO:0000256" key="9">
    <source>
        <dbReference type="ARBA" id="ARBA00022763"/>
    </source>
</evidence>
<evidence type="ECO:0000256" key="3">
    <source>
        <dbReference type="ARBA" id="ARBA00022598"/>
    </source>
</evidence>
<dbReference type="GO" id="GO:0006281">
    <property type="term" value="P:DNA repair"/>
    <property type="evidence" value="ECO:0007669"/>
    <property type="project" value="UniProtKB-KW"/>
</dbReference>
<evidence type="ECO:0000313" key="24">
    <source>
        <dbReference type="EMBL" id="KIL51150.1"/>
    </source>
</evidence>
<dbReference type="NCBIfam" id="TIGR02779">
    <property type="entry name" value="NHEJ_ligase_lig"/>
    <property type="match status" value="1"/>
</dbReference>
<dbReference type="EC" id="6.5.1.1" evidence="2"/>
<comment type="caution">
    <text evidence="24">The sequence shown here is derived from an EMBL/GenBank/DDBJ whole genome shotgun (WGS) entry which is preliminary data.</text>
</comment>
<keyword evidence="17" id="KW-0464">Manganese</keyword>
<evidence type="ECO:0000256" key="7">
    <source>
        <dbReference type="ARBA" id="ARBA00022723"/>
    </source>
</evidence>